<dbReference type="GO" id="GO:0030276">
    <property type="term" value="F:clathrin binding"/>
    <property type="evidence" value="ECO:0007669"/>
    <property type="project" value="TreeGrafter"/>
</dbReference>
<dbReference type="STRING" id="429701.A0A2G9H4M7"/>
<evidence type="ECO:0008006" key="3">
    <source>
        <dbReference type="Google" id="ProtNLM"/>
    </source>
</evidence>
<dbReference type="AlphaFoldDB" id="A0A2G9H4M7"/>
<dbReference type="Gene3D" id="1.10.287.110">
    <property type="entry name" value="DnaJ domain"/>
    <property type="match status" value="1"/>
</dbReference>
<dbReference type="OrthoDB" id="889314at2759"/>
<dbReference type="EMBL" id="NKXS01002685">
    <property type="protein sequence ID" value="PIN12469.1"/>
    <property type="molecule type" value="Genomic_DNA"/>
</dbReference>
<dbReference type="InterPro" id="IPR001623">
    <property type="entry name" value="DnaJ_domain"/>
</dbReference>
<dbReference type="CDD" id="cd06257">
    <property type="entry name" value="DnaJ"/>
    <property type="match status" value="1"/>
</dbReference>
<organism evidence="1 2">
    <name type="scientific">Handroanthus impetiginosus</name>
    <dbReference type="NCBI Taxonomy" id="429701"/>
    <lineage>
        <taxon>Eukaryota</taxon>
        <taxon>Viridiplantae</taxon>
        <taxon>Streptophyta</taxon>
        <taxon>Embryophyta</taxon>
        <taxon>Tracheophyta</taxon>
        <taxon>Spermatophyta</taxon>
        <taxon>Magnoliopsida</taxon>
        <taxon>eudicotyledons</taxon>
        <taxon>Gunneridae</taxon>
        <taxon>Pentapetalae</taxon>
        <taxon>asterids</taxon>
        <taxon>lamiids</taxon>
        <taxon>Lamiales</taxon>
        <taxon>Bignoniaceae</taxon>
        <taxon>Crescentiina</taxon>
        <taxon>Tabebuia alliance</taxon>
        <taxon>Handroanthus</taxon>
    </lineage>
</organism>
<accession>A0A2G9H4M7</accession>
<dbReference type="GO" id="GO:0072583">
    <property type="term" value="P:clathrin-dependent endocytosis"/>
    <property type="evidence" value="ECO:0007669"/>
    <property type="project" value="TreeGrafter"/>
</dbReference>
<dbReference type="FunFam" id="1.10.287.110:FF:000043">
    <property type="entry name" value="J-domain protein required for chloroplast accumulation response 1"/>
    <property type="match status" value="1"/>
</dbReference>
<dbReference type="Proteomes" id="UP000231279">
    <property type="component" value="Unassembled WGS sequence"/>
</dbReference>
<proteinExistence type="predicted"/>
<sequence>MAPYPKTRDLDIMSRPDPTCDYWAICVTTLMEVFNDFGKHDPEESRDLDFSDVFGGPPRRFLMQDARLKYSFDEKVGLEEDGGSLLWAPMKEKAVFGEERVGGRRDHNDDFYDDIFRGNASYGSLKSSYHDQYNLFGSSPGSRIMSPARALPLGTEPFGASLPAQFRFSNPGIGKQEEIKHYIQPAHHQSPISQNLQYNAEKLKKEAKSINSNCDKFHFSIYKWAGKGVPMIRSLVSRNSFMSKDDRRFETAMKIECDKKDSRSEEGMKELDRYCVEKAVFGVSDSKFYHDGEENVAFEVNSLPEFHGDKVEQQENIATVKENETIIPKEEAHSDAGKNVENNEGIAKNMIQDNQVDEAQESSHTKSPIYRSDNFSTSHKAKYSSEIMDNYPNYQNYKNFSYDYVQELSDDVEEVTESGEASEDIKALGAKIRQWSSGKKGNIRSLLSTLQYVFWPGSGWKPIPLVDLIEGNSVKRAYQKALLHLHPDKLQQKGAPSQHKYIAEKVFDILQEAWDHFNTLAPL</sequence>
<comment type="caution">
    <text evidence="1">The sequence shown here is derived from an EMBL/GenBank/DDBJ whole genome shotgun (WGS) entry which is preliminary data.</text>
</comment>
<reference evidence="2" key="1">
    <citation type="journal article" date="2018" name="Gigascience">
        <title>Genome assembly of the Pink Ipe (Handroanthus impetiginosus, Bignoniaceae), a highly valued, ecologically keystone Neotropical timber forest tree.</title>
        <authorList>
            <person name="Silva-Junior O.B."/>
            <person name="Grattapaglia D."/>
            <person name="Novaes E."/>
            <person name="Collevatti R.G."/>
        </authorList>
    </citation>
    <scope>NUCLEOTIDE SEQUENCE [LARGE SCALE GENOMIC DNA]</scope>
    <source>
        <strain evidence="2">cv. UFG-1</strain>
    </source>
</reference>
<evidence type="ECO:0000313" key="1">
    <source>
        <dbReference type="EMBL" id="PIN12469.1"/>
    </source>
</evidence>
<name>A0A2G9H4M7_9LAMI</name>
<keyword evidence="2" id="KW-1185">Reference proteome</keyword>
<dbReference type="SUPFAM" id="SSF46565">
    <property type="entry name" value="Chaperone J-domain"/>
    <property type="match status" value="1"/>
</dbReference>
<dbReference type="GO" id="GO:0005737">
    <property type="term" value="C:cytoplasm"/>
    <property type="evidence" value="ECO:0007669"/>
    <property type="project" value="TreeGrafter"/>
</dbReference>
<dbReference type="PANTHER" id="PTHR23172:SF64">
    <property type="entry name" value="J DOMAIN-CONTAINING PROTEIN REQUIRED FOR CHLOROPLAST ACCUMULATION RESPONSE 1"/>
    <property type="match status" value="1"/>
</dbReference>
<protein>
    <recommendedName>
        <fullName evidence="3">J domain-containing protein</fullName>
    </recommendedName>
</protein>
<gene>
    <name evidence="1" type="ORF">CDL12_14921</name>
</gene>
<dbReference type="GO" id="GO:0072318">
    <property type="term" value="P:clathrin coat disassembly"/>
    <property type="evidence" value="ECO:0007669"/>
    <property type="project" value="TreeGrafter"/>
</dbReference>
<evidence type="ECO:0000313" key="2">
    <source>
        <dbReference type="Proteomes" id="UP000231279"/>
    </source>
</evidence>
<dbReference type="GO" id="GO:0031982">
    <property type="term" value="C:vesicle"/>
    <property type="evidence" value="ECO:0007669"/>
    <property type="project" value="TreeGrafter"/>
</dbReference>
<dbReference type="PANTHER" id="PTHR23172">
    <property type="entry name" value="AUXILIN/CYCLIN G-ASSOCIATED KINASE-RELATED"/>
    <property type="match status" value="1"/>
</dbReference>
<dbReference type="InterPro" id="IPR036869">
    <property type="entry name" value="J_dom_sf"/>
</dbReference>